<evidence type="ECO:0000313" key="1">
    <source>
        <dbReference type="EMBL" id="CQD03643.1"/>
    </source>
</evidence>
<protein>
    <submittedName>
        <fullName evidence="1">Uncharacterized protein</fullName>
    </submittedName>
</protein>
<gene>
    <name evidence="1" type="ORF">BN000_00610</name>
</gene>
<reference evidence="2" key="1">
    <citation type="submission" date="2015-03" db="EMBL/GenBank/DDBJ databases">
        <authorList>
            <person name="Urmite Genomes"/>
        </authorList>
    </citation>
    <scope>NUCLEOTIDE SEQUENCE [LARGE SCALE GENOMIC DNA]</scope>
    <source>
        <strain evidence="2">CSUR P1344</strain>
    </source>
</reference>
<dbReference type="AlphaFoldDB" id="A0A0U1CX19"/>
<dbReference type="Proteomes" id="UP000199601">
    <property type="component" value="Unassembled WGS sequence"/>
</dbReference>
<proteinExistence type="predicted"/>
<accession>A0A0U1CX19</accession>
<dbReference type="EMBL" id="CTEC01000001">
    <property type="protein sequence ID" value="CQD03643.1"/>
    <property type="molecule type" value="Genomic_DNA"/>
</dbReference>
<dbReference type="RefSeq" id="WP_090418266.1">
    <property type="nucleotide sequence ID" value="NZ_CTEC01000001.1"/>
</dbReference>
<sequence length="86" mass="9757">MSKRVDFNPDPDLDNVAAIAFGITEKIRDDDPRRLFDALTELCRRHPAKAAQLIMAFAAWFDPDVPVHTLWGRVHDITRDRTQGAA</sequence>
<organism evidence="1 2">
    <name type="scientific">Mycobacterium europaeum</name>
    <dbReference type="NCBI Taxonomy" id="761804"/>
    <lineage>
        <taxon>Bacteria</taxon>
        <taxon>Bacillati</taxon>
        <taxon>Actinomycetota</taxon>
        <taxon>Actinomycetes</taxon>
        <taxon>Mycobacteriales</taxon>
        <taxon>Mycobacteriaceae</taxon>
        <taxon>Mycobacterium</taxon>
        <taxon>Mycobacterium simiae complex</taxon>
    </lineage>
</organism>
<keyword evidence="2" id="KW-1185">Reference proteome</keyword>
<name>A0A0U1CX19_9MYCO</name>
<evidence type="ECO:0000313" key="2">
    <source>
        <dbReference type="Proteomes" id="UP000199601"/>
    </source>
</evidence>